<evidence type="ECO:0000256" key="2">
    <source>
        <dbReference type="SAM" id="SignalP"/>
    </source>
</evidence>
<proteinExistence type="predicted"/>
<feature type="chain" id="PRO_5010199632" description="Phytase-like domain-containing protein" evidence="2">
    <location>
        <begin position="32"/>
        <end position="497"/>
    </location>
</feature>
<evidence type="ECO:0000256" key="1">
    <source>
        <dbReference type="SAM" id="MobiDB-lite"/>
    </source>
</evidence>
<dbReference type="RefSeq" id="WP_075627864.1">
    <property type="nucleotide sequence ID" value="NZ_FOAM01000002.1"/>
</dbReference>
<dbReference type="EMBL" id="MKIP01000043">
    <property type="protein sequence ID" value="OLP60102.1"/>
    <property type="molecule type" value="Genomic_DNA"/>
</dbReference>
<dbReference type="Pfam" id="PF13449">
    <property type="entry name" value="Phytase-like"/>
    <property type="match status" value="1"/>
</dbReference>
<organism evidence="4 5">
    <name type="scientific">Xaviernesmea oryzae</name>
    <dbReference type="NCBI Taxonomy" id="464029"/>
    <lineage>
        <taxon>Bacteria</taxon>
        <taxon>Pseudomonadati</taxon>
        <taxon>Pseudomonadota</taxon>
        <taxon>Alphaproteobacteria</taxon>
        <taxon>Hyphomicrobiales</taxon>
        <taxon>Rhizobiaceae</taxon>
        <taxon>Rhizobium/Agrobacterium group</taxon>
        <taxon>Xaviernesmea</taxon>
    </lineage>
</organism>
<dbReference type="InterPro" id="IPR027372">
    <property type="entry name" value="Phytase-like_dom"/>
</dbReference>
<feature type="region of interest" description="Disordered" evidence="1">
    <location>
        <begin position="223"/>
        <end position="264"/>
    </location>
</feature>
<dbReference type="SUPFAM" id="SSF63829">
    <property type="entry name" value="Calcium-dependent phosphotriesterase"/>
    <property type="match status" value="1"/>
</dbReference>
<dbReference type="Proteomes" id="UP000186364">
    <property type="component" value="Unassembled WGS sequence"/>
</dbReference>
<reference evidence="4 5" key="1">
    <citation type="submission" date="2016-09" db="EMBL/GenBank/DDBJ databases">
        <title>Rhizobium sp. nov., a novel species isolated from the rice rhizosphere.</title>
        <authorList>
            <person name="Zhao J."/>
            <person name="Zhang X."/>
        </authorList>
    </citation>
    <scope>NUCLEOTIDE SEQUENCE [LARGE SCALE GENOMIC DNA]</scope>
    <source>
        <strain evidence="4 5">1.7048</strain>
    </source>
</reference>
<accession>A0A1Q9AXB3</accession>
<dbReference type="PANTHER" id="PTHR37957:SF1">
    <property type="entry name" value="PHYTASE-LIKE DOMAIN-CONTAINING PROTEIN"/>
    <property type="match status" value="1"/>
</dbReference>
<name>A0A1Q9AXB3_9HYPH</name>
<dbReference type="PANTHER" id="PTHR37957">
    <property type="entry name" value="BLR7070 PROTEIN"/>
    <property type="match status" value="1"/>
</dbReference>
<feature type="compositionally biased region" description="Basic and acidic residues" evidence="1">
    <location>
        <begin position="242"/>
        <end position="251"/>
    </location>
</feature>
<comment type="caution">
    <text evidence="4">The sequence shown here is derived from an EMBL/GenBank/DDBJ whole genome shotgun (WGS) entry which is preliminary data.</text>
</comment>
<keyword evidence="2" id="KW-0732">Signal</keyword>
<feature type="domain" description="Phytase-like" evidence="3">
    <location>
        <begin position="69"/>
        <end position="397"/>
    </location>
</feature>
<dbReference type="AlphaFoldDB" id="A0A1Q9AXB3"/>
<evidence type="ECO:0000259" key="3">
    <source>
        <dbReference type="Pfam" id="PF13449"/>
    </source>
</evidence>
<gene>
    <name evidence="4" type="ORF">BJF93_09445</name>
</gene>
<feature type="signal peptide" evidence="2">
    <location>
        <begin position="1"/>
        <end position="31"/>
    </location>
</feature>
<keyword evidence="5" id="KW-1185">Reference proteome</keyword>
<sequence length="497" mass="53479">MSNGSQSFLNRRCAAFLLSVAATAFSPDAFANDSVNVGGQIFVNQGLVAVGRIPANQRDALNETFGSGSGMAIDQASWTRDGETYMGTLYLLPDRGYNVEGTTDYKARLNKLAIELLPVKPGATPPAGQEQTGVKAKLDGLIMFTDDKGENLTGLDPVAVRPETNGLPVLPQTANGKISLDAEAIVRLPDGSMFVSDEYGPYIYRFDRDGKLLSATQPPKALLPMRKGEINFSSNNPGEGQKAPDPKDPDTGRQNNQGLEGLSLTPDGKFLIAVLQSAARQDGGDSKATRFTTRALVYDATDPAKLKLAHEYAVLLPTFQNKDKTVVAAQSEILALSDKHFLMLARDSDNGQGVKGDTSKYRKIELVDLSGATDIAGTAFDGEKPLAPKGVLDASVTPARWADFIDINDNTQLNRFGLHNGPPKDKNDLSEKWESMGIASVLDPSAPDDYFLFVGNDNDFLTQDGFQVGAAYKAEDGADVDSMFQVYRVTLPGIRQK</sequence>
<evidence type="ECO:0000313" key="5">
    <source>
        <dbReference type="Proteomes" id="UP000186364"/>
    </source>
</evidence>
<dbReference type="OrthoDB" id="384721at2"/>
<protein>
    <recommendedName>
        <fullName evidence="3">Phytase-like domain-containing protein</fullName>
    </recommendedName>
</protein>
<evidence type="ECO:0000313" key="4">
    <source>
        <dbReference type="EMBL" id="OLP60102.1"/>
    </source>
</evidence>